<organism evidence="1">
    <name type="scientific">marine metagenome</name>
    <dbReference type="NCBI Taxonomy" id="408172"/>
    <lineage>
        <taxon>unclassified sequences</taxon>
        <taxon>metagenomes</taxon>
        <taxon>ecological metagenomes</taxon>
    </lineage>
</organism>
<protein>
    <submittedName>
        <fullName evidence="1">Uncharacterized protein</fullName>
    </submittedName>
</protein>
<dbReference type="AlphaFoldDB" id="A0A382R810"/>
<proteinExistence type="predicted"/>
<reference evidence="1" key="1">
    <citation type="submission" date="2018-05" db="EMBL/GenBank/DDBJ databases">
        <authorList>
            <person name="Lanie J.A."/>
            <person name="Ng W.-L."/>
            <person name="Kazmierczak K.M."/>
            <person name="Andrzejewski T.M."/>
            <person name="Davidsen T.M."/>
            <person name="Wayne K.J."/>
            <person name="Tettelin H."/>
            <person name="Glass J.I."/>
            <person name="Rusch D."/>
            <person name="Podicherti R."/>
            <person name="Tsui H.-C.T."/>
            <person name="Winkler M.E."/>
        </authorList>
    </citation>
    <scope>NUCLEOTIDE SEQUENCE</scope>
</reference>
<feature type="non-terminal residue" evidence="1">
    <location>
        <position position="1"/>
    </location>
</feature>
<accession>A0A382R810</accession>
<feature type="non-terminal residue" evidence="1">
    <location>
        <position position="68"/>
    </location>
</feature>
<gene>
    <name evidence="1" type="ORF">METZ01_LOCUS346294</name>
</gene>
<name>A0A382R810_9ZZZZ</name>
<sequence>MRILLSQCQIPIILEIILVRFIHSKELERSKKLPLWWHGLPQLSQALLQVRFTPLMADVWLNLVYQTL</sequence>
<evidence type="ECO:0000313" key="1">
    <source>
        <dbReference type="EMBL" id="SVC93440.1"/>
    </source>
</evidence>
<dbReference type="EMBL" id="UINC01119545">
    <property type="protein sequence ID" value="SVC93440.1"/>
    <property type="molecule type" value="Genomic_DNA"/>
</dbReference>